<evidence type="ECO:0000256" key="1">
    <source>
        <dbReference type="SAM" id="MobiDB-lite"/>
    </source>
</evidence>
<comment type="caution">
    <text evidence="2">The sequence shown here is derived from an EMBL/GenBank/DDBJ whole genome shotgun (WGS) entry which is preliminary data.</text>
</comment>
<feature type="region of interest" description="Disordered" evidence="1">
    <location>
        <begin position="1"/>
        <end position="28"/>
    </location>
</feature>
<accession>A0A392VHU4</accession>
<protein>
    <submittedName>
        <fullName evidence="2">Uncharacterized protein</fullName>
    </submittedName>
</protein>
<dbReference type="EMBL" id="LXQA011166904">
    <property type="protein sequence ID" value="MCI87477.1"/>
    <property type="molecule type" value="Genomic_DNA"/>
</dbReference>
<feature type="non-terminal residue" evidence="2">
    <location>
        <position position="28"/>
    </location>
</feature>
<dbReference type="Proteomes" id="UP000265520">
    <property type="component" value="Unassembled WGS sequence"/>
</dbReference>
<organism evidence="2 3">
    <name type="scientific">Trifolium medium</name>
    <dbReference type="NCBI Taxonomy" id="97028"/>
    <lineage>
        <taxon>Eukaryota</taxon>
        <taxon>Viridiplantae</taxon>
        <taxon>Streptophyta</taxon>
        <taxon>Embryophyta</taxon>
        <taxon>Tracheophyta</taxon>
        <taxon>Spermatophyta</taxon>
        <taxon>Magnoliopsida</taxon>
        <taxon>eudicotyledons</taxon>
        <taxon>Gunneridae</taxon>
        <taxon>Pentapetalae</taxon>
        <taxon>rosids</taxon>
        <taxon>fabids</taxon>
        <taxon>Fabales</taxon>
        <taxon>Fabaceae</taxon>
        <taxon>Papilionoideae</taxon>
        <taxon>50 kb inversion clade</taxon>
        <taxon>NPAAA clade</taxon>
        <taxon>Hologalegina</taxon>
        <taxon>IRL clade</taxon>
        <taxon>Trifolieae</taxon>
        <taxon>Trifolium</taxon>
    </lineage>
</organism>
<proteinExistence type="predicted"/>
<evidence type="ECO:0000313" key="3">
    <source>
        <dbReference type="Proteomes" id="UP000265520"/>
    </source>
</evidence>
<sequence>MNDRKGKGQDRGKPYDNNGKGDGSRRKQ</sequence>
<feature type="compositionally biased region" description="Basic and acidic residues" evidence="1">
    <location>
        <begin position="1"/>
        <end position="14"/>
    </location>
</feature>
<keyword evidence="3" id="KW-1185">Reference proteome</keyword>
<evidence type="ECO:0000313" key="2">
    <source>
        <dbReference type="EMBL" id="MCI87477.1"/>
    </source>
</evidence>
<name>A0A392VHU4_9FABA</name>
<reference evidence="2 3" key="1">
    <citation type="journal article" date="2018" name="Front. Plant Sci.">
        <title>Red Clover (Trifolium pratense) and Zigzag Clover (T. medium) - A Picture of Genomic Similarities and Differences.</title>
        <authorList>
            <person name="Dluhosova J."/>
            <person name="Istvanek J."/>
            <person name="Nedelnik J."/>
            <person name="Repkova J."/>
        </authorList>
    </citation>
    <scope>NUCLEOTIDE SEQUENCE [LARGE SCALE GENOMIC DNA]</scope>
    <source>
        <strain evidence="3">cv. 10/8</strain>
        <tissue evidence="2">Leaf</tissue>
    </source>
</reference>
<dbReference type="AlphaFoldDB" id="A0A392VHU4"/>